<name>K5VZ27_PHACS</name>
<organism evidence="2 3">
    <name type="scientific">Phanerochaete carnosa (strain HHB-10118-sp)</name>
    <name type="common">White-rot fungus</name>
    <name type="synonym">Peniophora carnosa</name>
    <dbReference type="NCBI Taxonomy" id="650164"/>
    <lineage>
        <taxon>Eukaryota</taxon>
        <taxon>Fungi</taxon>
        <taxon>Dikarya</taxon>
        <taxon>Basidiomycota</taxon>
        <taxon>Agaricomycotina</taxon>
        <taxon>Agaricomycetes</taxon>
        <taxon>Polyporales</taxon>
        <taxon>Phanerochaetaceae</taxon>
        <taxon>Phanerochaete</taxon>
    </lineage>
</organism>
<evidence type="ECO:0000259" key="1">
    <source>
        <dbReference type="Pfam" id="PF07929"/>
    </source>
</evidence>
<feature type="non-terminal residue" evidence="2">
    <location>
        <position position="1"/>
    </location>
</feature>
<feature type="domain" description="Plasmid pRiA4b Orf3-like" evidence="1">
    <location>
        <begin position="39"/>
        <end position="83"/>
    </location>
</feature>
<dbReference type="Gene3D" id="3.10.290.30">
    <property type="entry name" value="MM3350-like"/>
    <property type="match status" value="1"/>
</dbReference>
<keyword evidence="3" id="KW-1185">Reference proteome</keyword>
<dbReference type="KEGG" id="pco:PHACADRAFT_59261"/>
<reference evidence="2 3" key="1">
    <citation type="journal article" date="2012" name="BMC Genomics">
        <title>Comparative genomics of the white-rot fungi, Phanerochaete carnosa and P. chrysosporium, to elucidate the genetic basis of the distinct wood types they colonize.</title>
        <authorList>
            <person name="Suzuki H."/>
            <person name="MacDonald J."/>
            <person name="Syed K."/>
            <person name="Salamov A."/>
            <person name="Hori C."/>
            <person name="Aerts A."/>
            <person name="Henrissat B."/>
            <person name="Wiebenga A."/>
            <person name="vanKuyk P.A."/>
            <person name="Barry K."/>
            <person name="Lindquist E."/>
            <person name="LaButti K."/>
            <person name="Lapidus A."/>
            <person name="Lucas S."/>
            <person name="Coutinho P."/>
            <person name="Gong Y."/>
            <person name="Samejima M."/>
            <person name="Mahadevan R."/>
            <person name="Abou-Zaid M."/>
            <person name="de Vries R.P."/>
            <person name="Igarashi K."/>
            <person name="Yadav J.S."/>
            <person name="Grigoriev I.V."/>
            <person name="Master E.R."/>
        </authorList>
    </citation>
    <scope>NUCLEOTIDE SEQUENCE [LARGE SCALE GENOMIC DNA]</scope>
    <source>
        <strain evidence="2 3">HHB-10118-sp</strain>
    </source>
</reference>
<dbReference type="HOGENOM" id="CLU_2549244_0_0_1"/>
<evidence type="ECO:0000313" key="2">
    <source>
        <dbReference type="EMBL" id="EKM56803.1"/>
    </source>
</evidence>
<feature type="non-terminal residue" evidence="2">
    <location>
        <position position="83"/>
    </location>
</feature>
<evidence type="ECO:0000313" key="3">
    <source>
        <dbReference type="Proteomes" id="UP000008370"/>
    </source>
</evidence>
<gene>
    <name evidence="2" type="ORF">PHACADRAFT_59261</name>
</gene>
<dbReference type="Proteomes" id="UP000008370">
    <property type="component" value="Unassembled WGS sequence"/>
</dbReference>
<dbReference type="AlphaFoldDB" id="K5VZ27"/>
<proteinExistence type="predicted"/>
<dbReference type="SUPFAM" id="SSF159941">
    <property type="entry name" value="MM3350-like"/>
    <property type="match status" value="1"/>
</dbReference>
<dbReference type="InterPro" id="IPR024047">
    <property type="entry name" value="MM3350-like_sf"/>
</dbReference>
<protein>
    <recommendedName>
        <fullName evidence="1">Plasmid pRiA4b Orf3-like domain-containing protein</fullName>
    </recommendedName>
</protein>
<dbReference type="InParanoid" id="K5VZ27"/>
<dbReference type="GeneID" id="18920123"/>
<dbReference type="EMBL" id="JH930471">
    <property type="protein sequence ID" value="EKM56803.1"/>
    <property type="molecule type" value="Genomic_DNA"/>
</dbReference>
<dbReference type="OrthoDB" id="432970at2759"/>
<dbReference type="RefSeq" id="XP_007394637.1">
    <property type="nucleotide sequence ID" value="XM_007394575.1"/>
</dbReference>
<accession>K5VZ27</accession>
<dbReference type="Pfam" id="PF07929">
    <property type="entry name" value="PRiA4_ORF3"/>
    <property type="match status" value="1"/>
</dbReference>
<dbReference type="InterPro" id="IPR012912">
    <property type="entry name" value="Plasmid_pRiA4b_Orf3-like"/>
</dbReference>
<sequence length="83" mass="9249">RNLHAHIFMDFSDGSQFGPRGCNSVDMVHLDKTGYVYIPDDECLGYLYDFGDNWHFSIKVNEISRVEESSGKVVVLGGTGAHP</sequence>